<dbReference type="Proteomes" id="UP001550210">
    <property type="component" value="Unassembled WGS sequence"/>
</dbReference>
<evidence type="ECO:0000313" key="3">
    <source>
        <dbReference type="Proteomes" id="UP001550210"/>
    </source>
</evidence>
<sequence>MAAIAVTAALTGCGGGGDTSEATGGQAKPSARAVEKTVSDELSAATVRSDFRAAASKAAGLERFQFLDTRKSGPPCRVWGLLRIEGLLERKAAEPVLSELKERGWRETGELPDEERAFGWALEKNRWDLFLVVSEAPQNAGIFFDASGKACGVPLPSRPAASDIAPPEPPTLPTLR</sequence>
<reference evidence="2 3" key="1">
    <citation type="submission" date="2024-06" db="EMBL/GenBank/DDBJ databases">
        <title>The Natural Products Discovery Center: Release of the First 8490 Sequenced Strains for Exploring Actinobacteria Biosynthetic Diversity.</title>
        <authorList>
            <person name="Kalkreuter E."/>
            <person name="Kautsar S.A."/>
            <person name="Yang D."/>
            <person name="Bader C.D."/>
            <person name="Teijaro C.N."/>
            <person name="Fluegel L."/>
            <person name="Davis C.M."/>
            <person name="Simpson J.R."/>
            <person name="Lauterbach L."/>
            <person name="Steele A.D."/>
            <person name="Gui C."/>
            <person name="Meng S."/>
            <person name="Li G."/>
            <person name="Viehrig K."/>
            <person name="Ye F."/>
            <person name="Su P."/>
            <person name="Kiefer A.F."/>
            <person name="Nichols A."/>
            <person name="Cepeda A.J."/>
            <person name="Yan W."/>
            <person name="Fan B."/>
            <person name="Jiang Y."/>
            <person name="Adhikari A."/>
            <person name="Zheng C.-J."/>
            <person name="Schuster L."/>
            <person name="Cowan T.M."/>
            <person name="Smanski M.J."/>
            <person name="Chevrette M.G."/>
            <person name="De Carvalho L.P.S."/>
            <person name="Shen B."/>
        </authorList>
    </citation>
    <scope>NUCLEOTIDE SEQUENCE [LARGE SCALE GENOMIC DNA]</scope>
    <source>
        <strain evidence="2 3">NPDC006434</strain>
    </source>
</reference>
<evidence type="ECO:0000313" key="2">
    <source>
        <dbReference type="EMBL" id="MET9847869.1"/>
    </source>
</evidence>
<proteinExistence type="predicted"/>
<feature type="region of interest" description="Disordered" evidence="1">
    <location>
        <begin position="12"/>
        <end position="33"/>
    </location>
</feature>
<evidence type="ECO:0008006" key="4">
    <source>
        <dbReference type="Google" id="ProtNLM"/>
    </source>
</evidence>
<dbReference type="RefSeq" id="WP_355399371.1">
    <property type="nucleotide sequence ID" value="NZ_JBEXPZ010000034.1"/>
</dbReference>
<evidence type="ECO:0000256" key="1">
    <source>
        <dbReference type="SAM" id="MobiDB-lite"/>
    </source>
</evidence>
<comment type="caution">
    <text evidence="2">The sequence shown here is derived from an EMBL/GenBank/DDBJ whole genome shotgun (WGS) entry which is preliminary data.</text>
</comment>
<dbReference type="EMBL" id="JBEXPZ010000034">
    <property type="protein sequence ID" value="MET9847869.1"/>
    <property type="molecule type" value="Genomic_DNA"/>
</dbReference>
<organism evidence="2 3">
    <name type="scientific">Streptomyces ossamyceticus</name>
    <dbReference type="NCBI Taxonomy" id="249581"/>
    <lineage>
        <taxon>Bacteria</taxon>
        <taxon>Bacillati</taxon>
        <taxon>Actinomycetota</taxon>
        <taxon>Actinomycetes</taxon>
        <taxon>Kitasatosporales</taxon>
        <taxon>Streptomycetaceae</taxon>
        <taxon>Streptomyces</taxon>
    </lineage>
</organism>
<accession>A0ABV2V219</accession>
<protein>
    <recommendedName>
        <fullName evidence="4">Lipoprotein</fullName>
    </recommendedName>
</protein>
<gene>
    <name evidence="2" type="ORF">ABZZ21_25640</name>
</gene>
<feature type="compositionally biased region" description="Pro residues" evidence="1">
    <location>
        <begin position="166"/>
        <end position="176"/>
    </location>
</feature>
<name>A0ABV2V219_9ACTN</name>
<keyword evidence="3" id="KW-1185">Reference proteome</keyword>
<feature type="region of interest" description="Disordered" evidence="1">
    <location>
        <begin position="155"/>
        <end position="176"/>
    </location>
</feature>